<dbReference type="OrthoDB" id="9801454at2"/>
<reference evidence="3 4" key="1">
    <citation type="submission" date="2016-12" db="EMBL/GenBank/DDBJ databases">
        <authorList>
            <person name="Song W.-J."/>
            <person name="Kurnit D.M."/>
        </authorList>
    </citation>
    <scope>NUCLEOTIDE SEQUENCE [LARGE SCALE GENOMIC DNA]</scope>
    <source>
        <strain evidence="3 4">175</strain>
    </source>
</reference>
<dbReference type="Gene3D" id="3.40.980.10">
    <property type="entry name" value="MoaB/Mog-like domain"/>
    <property type="match status" value="1"/>
</dbReference>
<keyword evidence="4" id="KW-1185">Reference proteome</keyword>
<comment type="similarity">
    <text evidence="1">Belongs to the CinA family.</text>
</comment>
<dbReference type="NCBIfam" id="TIGR00177">
    <property type="entry name" value="molyb_syn"/>
    <property type="match status" value="1"/>
</dbReference>
<dbReference type="PIRSF" id="PIRSF006728">
    <property type="entry name" value="CinA"/>
    <property type="match status" value="1"/>
</dbReference>
<dbReference type="Pfam" id="PF00994">
    <property type="entry name" value="MoCF_biosynth"/>
    <property type="match status" value="1"/>
</dbReference>
<dbReference type="HAMAP" id="MF_00226_B">
    <property type="entry name" value="CinA_B"/>
    <property type="match status" value="1"/>
</dbReference>
<gene>
    <name evidence="3" type="ORF">SAMN02949497_1475</name>
</gene>
<evidence type="ECO:0000259" key="2">
    <source>
        <dbReference type="SMART" id="SM00852"/>
    </source>
</evidence>
<dbReference type="SUPFAM" id="SSF142433">
    <property type="entry name" value="CinA-like"/>
    <property type="match status" value="1"/>
</dbReference>
<dbReference type="RefSeq" id="WP_085211307.1">
    <property type="nucleotide sequence ID" value="NZ_FXAM01000001.1"/>
</dbReference>
<dbReference type="InterPro" id="IPR008135">
    <property type="entry name" value="Competence-induced_CinA"/>
</dbReference>
<protein>
    <recommendedName>
        <fullName evidence="1">CinA-like protein</fullName>
    </recommendedName>
</protein>
<dbReference type="InterPro" id="IPR036425">
    <property type="entry name" value="MoaB/Mog-like_dom_sf"/>
</dbReference>
<evidence type="ECO:0000313" key="3">
    <source>
        <dbReference type="EMBL" id="SMF94168.1"/>
    </source>
</evidence>
<dbReference type="PANTHER" id="PTHR13939:SF0">
    <property type="entry name" value="NMN AMIDOHYDROLASE-LIKE PROTEIN YFAY"/>
    <property type="match status" value="1"/>
</dbReference>
<proteinExistence type="inferred from homology"/>
<dbReference type="EMBL" id="FXAM01000001">
    <property type="protein sequence ID" value="SMF94168.1"/>
    <property type="molecule type" value="Genomic_DNA"/>
</dbReference>
<dbReference type="InterPro" id="IPR001453">
    <property type="entry name" value="MoaB/Mog_dom"/>
</dbReference>
<dbReference type="CDD" id="cd00885">
    <property type="entry name" value="cinA"/>
    <property type="match status" value="1"/>
</dbReference>
<dbReference type="AlphaFoldDB" id="A0A1Y6CU67"/>
<sequence>MTPPLAEIFSQGDEVVTGEIADTNAAWLARELVPMGFHIARHSAVGDRLDALVSLLREISARADLCLCSGGLGPTCDDLTAEAVAHAFDLPLVEDPEALRQIEAWFARSGRPMPAVNRKQALLPQGAERLDNLWGTAPGFAVQAGRCRFVFMPGVPTEMKAMFGHWVKPDLARRYVLAPEKLVILRTVGVGESALQELLEPVELPPGVRLGFRAGGPENQVKLLFPAACPEEQREATVRRAMAAIGEAVYAIGGDEEPGSGLEAVAGKNLDARRAKLFIVEAASGGLLASRCAGREWLLGTLAASPPETLHRWLGGKPEGDGPRVAATLAVMALARSGADFALVQLAEPDALKEGSGPAPVHFALAGSNRLWQESRVVSGNPQRKRLGAAALALDFLRRRLPGG</sequence>
<dbReference type="SMART" id="SM00852">
    <property type="entry name" value="MoCF_biosynth"/>
    <property type="match status" value="1"/>
</dbReference>
<evidence type="ECO:0000313" key="4">
    <source>
        <dbReference type="Proteomes" id="UP000192923"/>
    </source>
</evidence>
<feature type="domain" description="MoaB/Mog" evidence="2">
    <location>
        <begin position="7"/>
        <end position="174"/>
    </location>
</feature>
<dbReference type="STRING" id="1760988.SAMN02949497_1475"/>
<organism evidence="3 4">
    <name type="scientific">Methylomagnum ishizawai</name>
    <dbReference type="NCBI Taxonomy" id="1760988"/>
    <lineage>
        <taxon>Bacteria</taxon>
        <taxon>Pseudomonadati</taxon>
        <taxon>Pseudomonadota</taxon>
        <taxon>Gammaproteobacteria</taxon>
        <taxon>Methylococcales</taxon>
        <taxon>Methylococcaceae</taxon>
        <taxon>Methylomagnum</taxon>
    </lineage>
</organism>
<dbReference type="Proteomes" id="UP000192923">
    <property type="component" value="Unassembled WGS sequence"/>
</dbReference>
<dbReference type="Gene3D" id="3.90.950.20">
    <property type="entry name" value="CinA-like"/>
    <property type="match status" value="1"/>
</dbReference>
<dbReference type="InterPro" id="IPR050101">
    <property type="entry name" value="CinA"/>
</dbReference>
<dbReference type="PANTHER" id="PTHR13939">
    <property type="entry name" value="NICOTINAMIDE-NUCLEOTIDE AMIDOHYDROLASE PNCC"/>
    <property type="match status" value="1"/>
</dbReference>
<evidence type="ECO:0000256" key="1">
    <source>
        <dbReference type="HAMAP-Rule" id="MF_00226"/>
    </source>
</evidence>
<dbReference type="InterPro" id="IPR036653">
    <property type="entry name" value="CinA-like_C"/>
</dbReference>
<accession>A0A1Y6CU67</accession>
<name>A0A1Y6CU67_9GAMM</name>
<dbReference type="SUPFAM" id="SSF53218">
    <property type="entry name" value="Molybdenum cofactor biosynthesis proteins"/>
    <property type="match status" value="1"/>
</dbReference>